<dbReference type="GeneID" id="108018406"/>
<sequence length="285" mass="29754">MLLKKCRTHLLLVLVLTIRGSLCVPALDAAPAAATSNTVDEADNLVEGSGETVTAPQVASPTISNETIPASTENSEAAVPDNVASESSLDPSTVYSITPEAFQQYVNQYGAAFAPYSYPTPVGGSAPGIYPYPGPIVVQTGYEGFLMPTNAVGQSDSTTVAAPAPQPTSSNPLMALVSNLVPTVLMSTLLRIAAVILSAVGIILFGGAITSALCRVTPICEIPARAVNILRTGGAQDVGRMLAEEMTPERVRRATEFVRNAIRKYQQLQKLAEASGAMTELANGY</sequence>
<keyword evidence="3" id="KW-0732">Signal</keyword>
<keyword evidence="2" id="KW-0812">Transmembrane</keyword>
<evidence type="ECO:0000256" key="2">
    <source>
        <dbReference type="SAM" id="Phobius"/>
    </source>
</evidence>
<feature type="chain" id="PRO_5046058503" description="CG10035-PA" evidence="3">
    <location>
        <begin position="24"/>
        <end position="285"/>
    </location>
</feature>
<evidence type="ECO:0000313" key="5">
    <source>
        <dbReference type="RefSeq" id="XP_016941452.3"/>
    </source>
</evidence>
<accession>A0AB39ZRG4</accession>
<keyword evidence="2" id="KW-1133">Transmembrane helix</keyword>
<gene>
    <name evidence="5" type="primary">LOC108018406</name>
</gene>
<protein>
    <recommendedName>
        <fullName evidence="6">CG10035-PA</fullName>
    </recommendedName>
</protein>
<evidence type="ECO:0000313" key="4">
    <source>
        <dbReference type="Proteomes" id="UP001652628"/>
    </source>
</evidence>
<feature type="region of interest" description="Disordered" evidence="1">
    <location>
        <begin position="48"/>
        <end position="90"/>
    </location>
</feature>
<feature type="compositionally biased region" description="Polar residues" evidence="1">
    <location>
        <begin position="51"/>
        <end position="75"/>
    </location>
</feature>
<feature type="signal peptide" evidence="3">
    <location>
        <begin position="1"/>
        <end position="23"/>
    </location>
</feature>
<evidence type="ECO:0000256" key="1">
    <source>
        <dbReference type="SAM" id="MobiDB-lite"/>
    </source>
</evidence>
<proteinExistence type="predicted"/>
<reference evidence="5" key="1">
    <citation type="submission" date="2025-08" db="UniProtKB">
        <authorList>
            <consortium name="RefSeq"/>
        </authorList>
    </citation>
    <scope>IDENTIFICATION</scope>
</reference>
<keyword evidence="4" id="KW-1185">Reference proteome</keyword>
<evidence type="ECO:0008006" key="6">
    <source>
        <dbReference type="Google" id="ProtNLM"/>
    </source>
</evidence>
<dbReference type="RefSeq" id="XP_016941452.3">
    <property type="nucleotide sequence ID" value="XM_017085963.4"/>
</dbReference>
<feature type="transmembrane region" description="Helical" evidence="2">
    <location>
        <begin position="189"/>
        <end position="209"/>
    </location>
</feature>
<keyword evidence="2" id="KW-0472">Membrane</keyword>
<organism evidence="4 5">
    <name type="scientific">Drosophila suzukii</name>
    <name type="common">Spotted-wing drosophila fruit fly</name>
    <dbReference type="NCBI Taxonomy" id="28584"/>
    <lineage>
        <taxon>Eukaryota</taxon>
        <taxon>Metazoa</taxon>
        <taxon>Ecdysozoa</taxon>
        <taxon>Arthropoda</taxon>
        <taxon>Hexapoda</taxon>
        <taxon>Insecta</taxon>
        <taxon>Pterygota</taxon>
        <taxon>Neoptera</taxon>
        <taxon>Endopterygota</taxon>
        <taxon>Diptera</taxon>
        <taxon>Brachycera</taxon>
        <taxon>Muscomorpha</taxon>
        <taxon>Ephydroidea</taxon>
        <taxon>Drosophilidae</taxon>
        <taxon>Drosophila</taxon>
        <taxon>Sophophora</taxon>
    </lineage>
</organism>
<dbReference type="AlphaFoldDB" id="A0AB39ZRG4"/>
<name>A0AB39ZRG4_DROSZ</name>
<evidence type="ECO:0000256" key="3">
    <source>
        <dbReference type="SAM" id="SignalP"/>
    </source>
</evidence>
<dbReference type="Proteomes" id="UP001652628">
    <property type="component" value="Chromosome 3"/>
</dbReference>